<reference evidence="2 3" key="1">
    <citation type="submission" date="2020-04" db="EMBL/GenBank/DDBJ databases">
        <title>Draft genome of Pyxidicoccus fallax type strain.</title>
        <authorList>
            <person name="Whitworth D.E."/>
        </authorList>
    </citation>
    <scope>NUCLEOTIDE SEQUENCE [LARGE SCALE GENOMIC DNA]</scope>
    <source>
        <strain evidence="2 3">DSM 14698</strain>
    </source>
</reference>
<dbReference type="EMBL" id="JABBJJ010000218">
    <property type="protein sequence ID" value="NMO19991.1"/>
    <property type="molecule type" value="Genomic_DNA"/>
</dbReference>
<feature type="signal peptide" evidence="1">
    <location>
        <begin position="1"/>
        <end position="17"/>
    </location>
</feature>
<evidence type="ECO:0000313" key="2">
    <source>
        <dbReference type="EMBL" id="NMO19991.1"/>
    </source>
</evidence>
<comment type="caution">
    <text evidence="2">The sequence shown here is derived from an EMBL/GenBank/DDBJ whole genome shotgun (WGS) entry which is preliminary data.</text>
</comment>
<proteinExistence type="predicted"/>
<keyword evidence="3" id="KW-1185">Reference proteome</keyword>
<dbReference type="PROSITE" id="PS51257">
    <property type="entry name" value="PROKAR_LIPOPROTEIN"/>
    <property type="match status" value="1"/>
</dbReference>
<dbReference type="Proteomes" id="UP000518300">
    <property type="component" value="Unassembled WGS sequence"/>
</dbReference>
<evidence type="ECO:0008006" key="4">
    <source>
        <dbReference type="Google" id="ProtNLM"/>
    </source>
</evidence>
<dbReference type="RefSeq" id="WP_211194366.1">
    <property type="nucleotide sequence ID" value="NZ_JABBJJ010000218.1"/>
</dbReference>
<dbReference type="AlphaFoldDB" id="A0A848LQK6"/>
<protein>
    <recommendedName>
        <fullName evidence="4">Lipoprotein</fullName>
    </recommendedName>
</protein>
<name>A0A848LQK6_9BACT</name>
<evidence type="ECO:0000256" key="1">
    <source>
        <dbReference type="SAM" id="SignalP"/>
    </source>
</evidence>
<feature type="non-terminal residue" evidence="2">
    <location>
        <position position="113"/>
    </location>
</feature>
<gene>
    <name evidence="2" type="ORF">HG543_34785</name>
</gene>
<keyword evidence="1" id="KW-0732">Signal</keyword>
<organism evidence="2 3">
    <name type="scientific">Pyxidicoccus fallax</name>
    <dbReference type="NCBI Taxonomy" id="394095"/>
    <lineage>
        <taxon>Bacteria</taxon>
        <taxon>Pseudomonadati</taxon>
        <taxon>Myxococcota</taxon>
        <taxon>Myxococcia</taxon>
        <taxon>Myxococcales</taxon>
        <taxon>Cystobacterineae</taxon>
        <taxon>Myxococcaceae</taxon>
        <taxon>Pyxidicoccus</taxon>
    </lineage>
</organism>
<accession>A0A848LQK6</accession>
<feature type="chain" id="PRO_5032336413" description="Lipoprotein" evidence="1">
    <location>
        <begin position="18"/>
        <end position="113"/>
    </location>
</feature>
<sequence length="113" mass="11695">MRSQVLAVLAVLPLSLAATGCGPTQAQYRSISSGLIGCAPDDIQISNDKAEMTSGVSWEAECNGHRYYCSAAGQIVACKEPPAAAAKKEAAPAASETAASPAPWAWEGIAFRR</sequence>
<evidence type="ECO:0000313" key="3">
    <source>
        <dbReference type="Proteomes" id="UP000518300"/>
    </source>
</evidence>